<dbReference type="Pfam" id="PF02912">
    <property type="entry name" value="Phe_tRNA-synt_N"/>
    <property type="match status" value="1"/>
</dbReference>
<dbReference type="InterPro" id="IPR004529">
    <property type="entry name" value="Phe-tRNA-synth_IIc_asu"/>
</dbReference>
<evidence type="ECO:0000313" key="16">
    <source>
        <dbReference type="Proteomes" id="UP000179245"/>
    </source>
</evidence>
<comment type="subcellular location">
    <subcellularLocation>
        <location evidence="1 13">Cytoplasm</location>
    </subcellularLocation>
</comment>
<dbReference type="CDD" id="cd00496">
    <property type="entry name" value="PheRS_alpha_core"/>
    <property type="match status" value="1"/>
</dbReference>
<evidence type="ECO:0000256" key="3">
    <source>
        <dbReference type="ARBA" id="ARBA00011209"/>
    </source>
</evidence>
<evidence type="ECO:0000256" key="1">
    <source>
        <dbReference type="ARBA" id="ARBA00004496"/>
    </source>
</evidence>
<comment type="catalytic activity">
    <reaction evidence="12 13">
        <text>tRNA(Phe) + L-phenylalanine + ATP = L-phenylalanyl-tRNA(Phe) + AMP + diphosphate + H(+)</text>
        <dbReference type="Rhea" id="RHEA:19413"/>
        <dbReference type="Rhea" id="RHEA-COMP:9668"/>
        <dbReference type="Rhea" id="RHEA-COMP:9699"/>
        <dbReference type="ChEBI" id="CHEBI:15378"/>
        <dbReference type="ChEBI" id="CHEBI:30616"/>
        <dbReference type="ChEBI" id="CHEBI:33019"/>
        <dbReference type="ChEBI" id="CHEBI:58095"/>
        <dbReference type="ChEBI" id="CHEBI:78442"/>
        <dbReference type="ChEBI" id="CHEBI:78531"/>
        <dbReference type="ChEBI" id="CHEBI:456215"/>
        <dbReference type="EC" id="6.1.1.20"/>
    </reaction>
</comment>
<proteinExistence type="inferred from homology"/>
<dbReference type="HAMAP" id="MF_00281">
    <property type="entry name" value="Phe_tRNA_synth_alpha1"/>
    <property type="match status" value="1"/>
</dbReference>
<dbReference type="GO" id="GO:0004826">
    <property type="term" value="F:phenylalanine-tRNA ligase activity"/>
    <property type="evidence" value="ECO:0007669"/>
    <property type="project" value="UniProtKB-UniRule"/>
</dbReference>
<evidence type="ECO:0000256" key="8">
    <source>
        <dbReference type="ARBA" id="ARBA00022840"/>
    </source>
</evidence>
<evidence type="ECO:0000256" key="6">
    <source>
        <dbReference type="ARBA" id="ARBA00022723"/>
    </source>
</evidence>
<dbReference type="EC" id="6.1.1.20" evidence="13"/>
<dbReference type="AlphaFoldDB" id="A0A1G2QQN1"/>
<keyword evidence="10 13" id="KW-0648">Protein biosynthesis</keyword>
<evidence type="ECO:0000256" key="13">
    <source>
        <dbReference type="HAMAP-Rule" id="MF_00281"/>
    </source>
</evidence>
<reference evidence="15 16" key="1">
    <citation type="journal article" date="2016" name="Nat. Commun.">
        <title>Thousands of microbial genomes shed light on interconnected biogeochemical processes in an aquifer system.</title>
        <authorList>
            <person name="Anantharaman K."/>
            <person name="Brown C.T."/>
            <person name="Hug L.A."/>
            <person name="Sharon I."/>
            <person name="Castelle C.J."/>
            <person name="Probst A.J."/>
            <person name="Thomas B.C."/>
            <person name="Singh A."/>
            <person name="Wilkins M.J."/>
            <person name="Karaoz U."/>
            <person name="Brodie E.L."/>
            <person name="Williams K.H."/>
            <person name="Hubbard S.S."/>
            <person name="Banfield J.F."/>
        </authorList>
    </citation>
    <scope>NUCLEOTIDE SEQUENCE [LARGE SCALE GENOMIC DNA]</scope>
</reference>
<organism evidence="15 16">
    <name type="scientific">Candidatus Wildermuthbacteria bacterium GWA2_46_15</name>
    <dbReference type="NCBI Taxonomy" id="1802443"/>
    <lineage>
        <taxon>Bacteria</taxon>
        <taxon>Candidatus Wildermuthiibacteriota</taxon>
    </lineage>
</organism>
<keyword evidence="4 13" id="KW-0963">Cytoplasm</keyword>
<dbReference type="GO" id="GO:0005737">
    <property type="term" value="C:cytoplasm"/>
    <property type="evidence" value="ECO:0007669"/>
    <property type="project" value="UniProtKB-SubCell"/>
</dbReference>
<evidence type="ECO:0000256" key="2">
    <source>
        <dbReference type="ARBA" id="ARBA00010207"/>
    </source>
</evidence>
<evidence type="ECO:0000256" key="7">
    <source>
        <dbReference type="ARBA" id="ARBA00022741"/>
    </source>
</evidence>
<evidence type="ECO:0000256" key="12">
    <source>
        <dbReference type="ARBA" id="ARBA00049255"/>
    </source>
</evidence>
<keyword evidence="5 13" id="KW-0436">Ligase</keyword>
<keyword evidence="9 13" id="KW-0460">Magnesium</keyword>
<dbReference type="Pfam" id="PF01409">
    <property type="entry name" value="tRNA-synt_2d"/>
    <property type="match status" value="1"/>
</dbReference>
<dbReference type="SUPFAM" id="SSF46589">
    <property type="entry name" value="tRNA-binding arm"/>
    <property type="match status" value="1"/>
</dbReference>
<dbReference type="Gene3D" id="3.30.930.10">
    <property type="entry name" value="Bira Bifunctional Protein, Domain 2"/>
    <property type="match status" value="1"/>
</dbReference>
<dbReference type="PANTHER" id="PTHR11538:SF41">
    <property type="entry name" value="PHENYLALANINE--TRNA LIGASE, MITOCHONDRIAL"/>
    <property type="match status" value="1"/>
</dbReference>
<keyword evidence="11 13" id="KW-0030">Aminoacyl-tRNA synthetase</keyword>
<dbReference type="PANTHER" id="PTHR11538">
    <property type="entry name" value="PHENYLALANYL-TRNA SYNTHETASE"/>
    <property type="match status" value="1"/>
</dbReference>
<dbReference type="InterPro" id="IPR045864">
    <property type="entry name" value="aa-tRNA-synth_II/BPL/LPL"/>
</dbReference>
<dbReference type="GO" id="GO:0000287">
    <property type="term" value="F:magnesium ion binding"/>
    <property type="evidence" value="ECO:0007669"/>
    <property type="project" value="UniProtKB-UniRule"/>
</dbReference>
<gene>
    <name evidence="13" type="primary">pheS</name>
    <name evidence="15" type="ORF">A2117_02530</name>
</gene>
<comment type="caution">
    <text evidence="15">The sequence shown here is derived from an EMBL/GenBank/DDBJ whole genome shotgun (WGS) entry which is preliminary data.</text>
</comment>
<name>A0A1G2QQN1_9BACT</name>
<evidence type="ECO:0000256" key="5">
    <source>
        <dbReference type="ARBA" id="ARBA00022598"/>
    </source>
</evidence>
<dbReference type="EMBL" id="MHTO01000001">
    <property type="protein sequence ID" value="OHA62915.1"/>
    <property type="molecule type" value="Genomic_DNA"/>
</dbReference>
<keyword evidence="6 13" id="KW-0479">Metal-binding</keyword>
<accession>A0A1G2QQN1</accession>
<evidence type="ECO:0000256" key="10">
    <source>
        <dbReference type="ARBA" id="ARBA00022917"/>
    </source>
</evidence>
<dbReference type="GO" id="GO:0005524">
    <property type="term" value="F:ATP binding"/>
    <property type="evidence" value="ECO:0007669"/>
    <property type="project" value="UniProtKB-UniRule"/>
</dbReference>
<comment type="subunit">
    <text evidence="3 13">Tetramer of two alpha and two beta subunits.</text>
</comment>
<feature type="domain" description="Aminoacyl-transfer RNA synthetases class-II family profile" evidence="14">
    <location>
        <begin position="111"/>
        <end position="324"/>
    </location>
</feature>
<dbReference type="InterPro" id="IPR006195">
    <property type="entry name" value="aa-tRNA-synth_II"/>
</dbReference>
<protein>
    <recommendedName>
        <fullName evidence="13">Phenylalanine--tRNA ligase alpha subunit</fullName>
        <ecNumber evidence="13">6.1.1.20</ecNumber>
    </recommendedName>
    <alternativeName>
        <fullName evidence="13">Phenylalanyl-tRNA synthetase alpha subunit</fullName>
        <shortName evidence="13">PheRS</shortName>
    </alternativeName>
</protein>
<dbReference type="InterPro" id="IPR010978">
    <property type="entry name" value="tRNA-bd_arm"/>
</dbReference>
<evidence type="ECO:0000259" key="14">
    <source>
        <dbReference type="PROSITE" id="PS50862"/>
    </source>
</evidence>
<comment type="similarity">
    <text evidence="2 13">Belongs to the class-II aminoacyl-tRNA synthetase family. Phe-tRNA synthetase alpha subunit type 1 subfamily.</text>
</comment>
<evidence type="ECO:0000256" key="11">
    <source>
        <dbReference type="ARBA" id="ARBA00023146"/>
    </source>
</evidence>
<comment type="cofactor">
    <cofactor evidence="13">
        <name>Mg(2+)</name>
        <dbReference type="ChEBI" id="CHEBI:18420"/>
    </cofactor>
    <text evidence="13">Binds 2 magnesium ions per tetramer.</text>
</comment>
<keyword evidence="8 13" id="KW-0067">ATP-binding</keyword>
<dbReference type="InterPro" id="IPR022911">
    <property type="entry name" value="Phe_tRNA_ligase_alpha1_bac"/>
</dbReference>
<keyword evidence="7 13" id="KW-0547">Nucleotide-binding</keyword>
<dbReference type="GO" id="GO:0000049">
    <property type="term" value="F:tRNA binding"/>
    <property type="evidence" value="ECO:0007669"/>
    <property type="project" value="InterPro"/>
</dbReference>
<dbReference type="InterPro" id="IPR004188">
    <property type="entry name" value="Phe-tRNA_ligase_II_N"/>
</dbReference>
<dbReference type="GO" id="GO:0006432">
    <property type="term" value="P:phenylalanyl-tRNA aminoacylation"/>
    <property type="evidence" value="ECO:0007669"/>
    <property type="project" value="UniProtKB-UniRule"/>
</dbReference>
<dbReference type="InterPro" id="IPR002319">
    <property type="entry name" value="Phenylalanyl-tRNA_Synthase"/>
</dbReference>
<evidence type="ECO:0000313" key="15">
    <source>
        <dbReference type="EMBL" id="OHA62915.1"/>
    </source>
</evidence>
<dbReference type="Proteomes" id="UP000179245">
    <property type="component" value="Unassembled WGS sequence"/>
</dbReference>
<evidence type="ECO:0000256" key="4">
    <source>
        <dbReference type="ARBA" id="ARBA00022490"/>
    </source>
</evidence>
<dbReference type="SUPFAM" id="SSF55681">
    <property type="entry name" value="Class II aaRS and biotin synthetases"/>
    <property type="match status" value="1"/>
</dbReference>
<evidence type="ECO:0000256" key="9">
    <source>
        <dbReference type="ARBA" id="ARBA00022842"/>
    </source>
</evidence>
<feature type="binding site" evidence="13">
    <location>
        <position position="254"/>
    </location>
    <ligand>
        <name>Mg(2+)</name>
        <dbReference type="ChEBI" id="CHEBI:18420"/>
        <note>shared with beta subunit</note>
    </ligand>
</feature>
<dbReference type="STRING" id="1802443.A2117_02530"/>
<dbReference type="NCBIfam" id="TIGR00468">
    <property type="entry name" value="pheS"/>
    <property type="match status" value="1"/>
</dbReference>
<sequence>MSEADLKTLKNQAETDISAAKDIKELEAVFRRYQKEINLLFKRFSKLPENQRGKWGRAVNLLKSFLETTVSRKKEFLQKAESQIAINDFFDPDKPGKMPEIGHLHPLTQTKREIMAIFASMGFDVALGPEIEDEWHNFDALNIPKDHPARDAWNTIWLKPENKKLLLRTHTSPVQARYLMTHQPPFRIIAPGKVFRYEATDASHEAQFYQLEGLMVDRKVSAANFKAIIGEFLKRFFDKSLKFRLRPDFFPFTEPSFDVAMTCLACSGKGRSGPKGCPVCKRTGWLEVAGAGLVHPNVFTACGLNPEIWKGWAFGFGWDRLAMMKYKIDDIRLFNSGDLRFLEQF</sequence>
<dbReference type="PROSITE" id="PS50862">
    <property type="entry name" value="AA_TRNA_LIGASE_II"/>
    <property type="match status" value="1"/>
</dbReference>